<dbReference type="RefSeq" id="WP_153421218.1">
    <property type="nucleotide sequence ID" value="NZ_WFLM01000005.1"/>
</dbReference>
<dbReference type="GO" id="GO:0070043">
    <property type="term" value="F:rRNA (guanine-N7-)-methyltransferase activity"/>
    <property type="evidence" value="ECO:0007669"/>
    <property type="project" value="TreeGrafter"/>
</dbReference>
<proteinExistence type="predicted"/>
<evidence type="ECO:0000313" key="2">
    <source>
        <dbReference type="Proteomes" id="UP000437748"/>
    </source>
</evidence>
<accession>A0A6N6VNN9</accession>
<dbReference type="Proteomes" id="UP000437748">
    <property type="component" value="Unassembled WGS sequence"/>
</dbReference>
<dbReference type="CDD" id="cd11715">
    <property type="entry name" value="THUMP_AdoMetMT"/>
    <property type="match status" value="1"/>
</dbReference>
<dbReference type="Gene3D" id="3.40.50.150">
    <property type="entry name" value="Vaccinia Virus protein VP39"/>
    <property type="match status" value="1"/>
</dbReference>
<dbReference type="PANTHER" id="PTHR47313:SF1">
    <property type="entry name" value="RIBOSOMAL RNA LARGE SUBUNIT METHYLTRANSFERASE K_L"/>
    <property type="match status" value="1"/>
</dbReference>
<gene>
    <name evidence="1" type="ORF">GCL60_13240</name>
</gene>
<comment type="caution">
    <text evidence="1">The sequence shown here is derived from an EMBL/GenBank/DDBJ whole genome shotgun (WGS) entry which is preliminary data.</text>
</comment>
<dbReference type="PANTHER" id="PTHR47313">
    <property type="entry name" value="RIBOSOMAL RNA LARGE SUBUNIT METHYLTRANSFERASE K/L"/>
    <property type="match status" value="1"/>
</dbReference>
<evidence type="ECO:0000313" key="1">
    <source>
        <dbReference type="EMBL" id="KAB8036803.1"/>
    </source>
</evidence>
<dbReference type="InterPro" id="IPR029063">
    <property type="entry name" value="SAM-dependent_MTases_sf"/>
</dbReference>
<dbReference type="AlphaFoldDB" id="A0A6N6VNN9"/>
<dbReference type="OrthoDB" id="336435at2"/>
<name>A0A6N6VNN9_9BACT</name>
<sequence>MNIKIEENLDRKIKKYIYGKSQVAKLIFPAGLGSIALYETEQILNNLWFPQKFNSKSTLLKNEILIENIHMFSITELLMRSLCLTDIRLVIFEGKCVGKEAFEKHCKSINWNLFINESMSLKLKVDSVASKAFHETGLKEILSSILKDSVKEIVSGENTSETTCVFADLYKDKLTVSISLAGDPLYKRGYRGTLSASAPLREDYASCLLLKSMQFVKKINENFDIHNLFIPFSGTGTFAFEYLQYKYNCAPALLKREFALQKMPLFKPENFNFLLKKAKENCLFFKEISSLSTKNNLNIICNDNSKNANDALLENITSYKNLISNHNLEAHIPFFDINNNSLLNRENFLKMDFTKLNFIGNLFIPLNPPYGIRIGSNSDSANLYKNIANKLNELSKTTKKVNSNILGFILCPNEETWSIFCRNLFCKESETFHFTQGGIDIRVCLFYI</sequence>
<dbReference type="Gene3D" id="3.30.2130.30">
    <property type="match status" value="1"/>
</dbReference>
<dbReference type="EMBL" id="WFLM01000005">
    <property type="protein sequence ID" value="KAB8036803.1"/>
    <property type="molecule type" value="Genomic_DNA"/>
</dbReference>
<reference evidence="1 2" key="1">
    <citation type="submission" date="2019-10" db="EMBL/GenBank/DDBJ databases">
        <title>New species of Slilvanegrellaceae.</title>
        <authorList>
            <person name="Pitt A."/>
            <person name="Hahn M.W."/>
        </authorList>
    </citation>
    <scope>NUCLEOTIDE SEQUENCE [LARGE SCALE GENOMIC DNA]</scope>
    <source>
        <strain evidence="1 2">SP-Ram-0.45-NSY-1</strain>
    </source>
</reference>
<protein>
    <submittedName>
        <fullName evidence="1">Uncharacterized protein</fullName>
    </submittedName>
</protein>
<dbReference type="GO" id="GO:0008990">
    <property type="term" value="F:rRNA (guanine-N2-)-methyltransferase activity"/>
    <property type="evidence" value="ECO:0007669"/>
    <property type="project" value="TreeGrafter"/>
</dbReference>
<organism evidence="1 2">
    <name type="scientific">Silvanigrella paludirubra</name>
    <dbReference type="NCBI Taxonomy" id="2499159"/>
    <lineage>
        <taxon>Bacteria</taxon>
        <taxon>Pseudomonadati</taxon>
        <taxon>Bdellovibrionota</taxon>
        <taxon>Oligoflexia</taxon>
        <taxon>Silvanigrellales</taxon>
        <taxon>Silvanigrellaceae</taxon>
        <taxon>Silvanigrella</taxon>
    </lineage>
</organism>
<keyword evidence="2" id="KW-1185">Reference proteome</keyword>